<feature type="region of interest" description="Disordered" evidence="1">
    <location>
        <begin position="86"/>
        <end position="182"/>
    </location>
</feature>
<organism evidence="2 3">
    <name type="scientific">Mycoemilia scoparia</name>
    <dbReference type="NCBI Taxonomy" id="417184"/>
    <lineage>
        <taxon>Eukaryota</taxon>
        <taxon>Fungi</taxon>
        <taxon>Fungi incertae sedis</taxon>
        <taxon>Zoopagomycota</taxon>
        <taxon>Kickxellomycotina</taxon>
        <taxon>Kickxellomycetes</taxon>
        <taxon>Kickxellales</taxon>
        <taxon>Kickxellaceae</taxon>
        <taxon>Mycoemilia</taxon>
    </lineage>
</organism>
<evidence type="ECO:0000313" key="3">
    <source>
        <dbReference type="Proteomes" id="UP001150538"/>
    </source>
</evidence>
<reference evidence="2" key="1">
    <citation type="submission" date="2022-07" db="EMBL/GenBank/DDBJ databases">
        <title>Phylogenomic reconstructions and comparative analyses of Kickxellomycotina fungi.</title>
        <authorList>
            <person name="Reynolds N.K."/>
            <person name="Stajich J.E."/>
            <person name="Barry K."/>
            <person name="Grigoriev I.V."/>
            <person name="Crous P."/>
            <person name="Smith M.E."/>
        </authorList>
    </citation>
    <scope>NUCLEOTIDE SEQUENCE</scope>
    <source>
        <strain evidence="2">NBRC 100468</strain>
    </source>
</reference>
<evidence type="ECO:0000313" key="2">
    <source>
        <dbReference type="EMBL" id="KAJ1910196.1"/>
    </source>
</evidence>
<accession>A0A9W7ZIV3</accession>
<comment type="caution">
    <text evidence="2">The sequence shown here is derived from an EMBL/GenBank/DDBJ whole genome shotgun (WGS) entry which is preliminary data.</text>
</comment>
<protein>
    <submittedName>
        <fullName evidence="2">Uncharacterized protein</fullName>
    </submittedName>
</protein>
<dbReference type="AlphaFoldDB" id="A0A9W7ZIV3"/>
<name>A0A9W7ZIV3_9FUNG</name>
<feature type="compositionally biased region" description="Polar residues" evidence="1">
    <location>
        <begin position="86"/>
        <end position="97"/>
    </location>
</feature>
<evidence type="ECO:0000256" key="1">
    <source>
        <dbReference type="SAM" id="MobiDB-lite"/>
    </source>
</evidence>
<gene>
    <name evidence="2" type="ORF">H4219_006262</name>
</gene>
<feature type="compositionally biased region" description="Polar residues" evidence="1">
    <location>
        <begin position="1"/>
        <end position="10"/>
    </location>
</feature>
<dbReference type="Proteomes" id="UP001150538">
    <property type="component" value="Unassembled WGS sequence"/>
</dbReference>
<dbReference type="EMBL" id="JANBPU010000615">
    <property type="protein sequence ID" value="KAJ1910196.1"/>
    <property type="molecule type" value="Genomic_DNA"/>
</dbReference>
<feature type="region of interest" description="Disordered" evidence="1">
    <location>
        <begin position="1"/>
        <end position="32"/>
    </location>
</feature>
<keyword evidence="3" id="KW-1185">Reference proteome</keyword>
<feature type="compositionally biased region" description="Basic and acidic residues" evidence="1">
    <location>
        <begin position="19"/>
        <end position="31"/>
    </location>
</feature>
<proteinExistence type="predicted"/>
<sequence length="263" mass="28327">MERSSEQGNTPPQPQHGHGSGERPGNHHNSDDDAIFFRFFGVDTSQPRSSTLDRSNALPHRTAPIDRGLGLMLGLVAEMAGIVNMPSSSNAQNSPRPRQSPFVDRSSNVNRHLHGVPNFRSGSAPYLRFPNNSVQSGSIPLRPPGPGSAQGGSIPLRPPGPGSAQGGSIPLRPPGPGSAQGGFIPLNDTIHITITSVPLGESSRLPRNEQNRTVIIDIREQQRQQYQGINPLSPRNPDSTEHDGMQGLVEVILQHILSQQFPF</sequence>